<dbReference type="Gene3D" id="2.120.10.30">
    <property type="entry name" value="TolB, C-terminal domain"/>
    <property type="match status" value="1"/>
</dbReference>
<dbReference type="PANTHER" id="PTHR24104:SF50">
    <property type="entry name" value="SMP-30_GLUCONOLACTONASE_LRE-LIKE REGION DOMAIN-CONTAINING PROTEIN"/>
    <property type="match status" value="1"/>
</dbReference>
<keyword evidence="1" id="KW-0677">Repeat</keyword>
<dbReference type="GO" id="GO:0043161">
    <property type="term" value="P:proteasome-mediated ubiquitin-dependent protein catabolic process"/>
    <property type="evidence" value="ECO:0007669"/>
    <property type="project" value="TreeGrafter"/>
</dbReference>
<dbReference type="PANTHER" id="PTHR24104">
    <property type="entry name" value="E3 UBIQUITIN-PROTEIN LIGASE NHLRC1-RELATED"/>
    <property type="match status" value="1"/>
</dbReference>
<reference evidence="4" key="1">
    <citation type="submission" date="2025-08" db="UniProtKB">
        <authorList>
            <consortium name="RefSeq"/>
        </authorList>
    </citation>
    <scope>IDENTIFICATION</scope>
    <source>
        <tissue evidence="4">Gonad</tissue>
    </source>
</reference>
<name>A0A6P4XCF8_BRABE</name>
<dbReference type="CDD" id="cd05819">
    <property type="entry name" value="NHL"/>
    <property type="match status" value="1"/>
</dbReference>
<dbReference type="AlphaFoldDB" id="A0A6P4XCF8"/>
<dbReference type="RefSeq" id="XP_019614210.1">
    <property type="nucleotide sequence ID" value="XM_019758651.1"/>
</dbReference>
<dbReference type="Pfam" id="PF01436">
    <property type="entry name" value="NHL"/>
    <property type="match status" value="2"/>
</dbReference>
<evidence type="ECO:0000313" key="3">
    <source>
        <dbReference type="Proteomes" id="UP000515135"/>
    </source>
</evidence>
<dbReference type="Proteomes" id="UP000515135">
    <property type="component" value="Unplaced"/>
</dbReference>
<dbReference type="GO" id="GO:0000209">
    <property type="term" value="P:protein polyubiquitination"/>
    <property type="evidence" value="ECO:0007669"/>
    <property type="project" value="TreeGrafter"/>
</dbReference>
<dbReference type="InterPro" id="IPR011042">
    <property type="entry name" value="6-blade_b-propeller_TolB-like"/>
</dbReference>
<keyword evidence="3" id="KW-1185">Reference proteome</keyword>
<proteinExistence type="predicted"/>
<dbReference type="OrthoDB" id="10020332at2759"/>
<feature type="repeat" description="NHL" evidence="2">
    <location>
        <begin position="312"/>
        <end position="352"/>
    </location>
</feature>
<evidence type="ECO:0000256" key="2">
    <source>
        <dbReference type="PROSITE-ProRule" id="PRU00504"/>
    </source>
</evidence>
<dbReference type="GO" id="GO:0061630">
    <property type="term" value="F:ubiquitin protein ligase activity"/>
    <property type="evidence" value="ECO:0007669"/>
    <property type="project" value="TreeGrafter"/>
</dbReference>
<organism evidence="3 4">
    <name type="scientific">Branchiostoma belcheri</name>
    <name type="common">Amphioxus</name>
    <dbReference type="NCBI Taxonomy" id="7741"/>
    <lineage>
        <taxon>Eukaryota</taxon>
        <taxon>Metazoa</taxon>
        <taxon>Chordata</taxon>
        <taxon>Cephalochordata</taxon>
        <taxon>Leptocardii</taxon>
        <taxon>Amphioxiformes</taxon>
        <taxon>Branchiostomatidae</taxon>
        <taxon>Branchiostoma</taxon>
    </lineage>
</organism>
<feature type="repeat" description="NHL" evidence="2">
    <location>
        <begin position="135"/>
        <end position="175"/>
    </location>
</feature>
<dbReference type="InterPro" id="IPR001258">
    <property type="entry name" value="NHL_repeat"/>
</dbReference>
<dbReference type="PROSITE" id="PS51125">
    <property type="entry name" value="NHL"/>
    <property type="match status" value="2"/>
</dbReference>
<sequence length="397" mass="43642">MIKDLIKEKKCHPDMRHRIVKTSVRESDQDVTAKLWAEKIVDTLKYSDSEFEKAAEFKKKLLESNSRVQEEASGVQVLGRVAPKPGPTCVKMRENGQRRYIIVDTLEFSEAEFERAAEYKTPNEDVMAAEEMAMFGKQGSGPGEFQNPRGVAVSADNEILVADTFNRRVQVFDIEGAFLRLFPVATPEGNIVAPEDVCVAGDGSLWIVGKHASGTVAVRYTSDGSPREQIPLRRTAFSRGIAVNPKTSRVVVTEADGRGGEVLMFRPDGTKDQRFGRREGMMHPWFVATDTEGNILVSDYSTKYVYMYNQSGGFLTKFGGHFRYPAGLCADGGGNIIVADSGSRRVEVLTGRGQHVRFAASGHGRPSGVALGPAGQMVVTYGLKNVVAIFTHQDRKV</sequence>
<dbReference type="GeneID" id="109462160"/>
<dbReference type="InterPro" id="IPR050952">
    <property type="entry name" value="TRIM-NHL_E3_ligases"/>
</dbReference>
<dbReference type="SUPFAM" id="SSF63829">
    <property type="entry name" value="Calcium-dependent phosphotriesterase"/>
    <property type="match status" value="1"/>
</dbReference>
<evidence type="ECO:0000256" key="1">
    <source>
        <dbReference type="ARBA" id="ARBA00022737"/>
    </source>
</evidence>
<gene>
    <name evidence="4" type="primary">LOC109462160</name>
</gene>
<evidence type="ECO:0000313" key="4">
    <source>
        <dbReference type="RefSeq" id="XP_019614210.1"/>
    </source>
</evidence>
<accession>A0A6P4XCF8</accession>
<dbReference type="KEGG" id="bbel:109462160"/>
<protein>
    <submittedName>
        <fullName evidence="4">Tripartite motif-containing protein 2-like</fullName>
    </submittedName>
</protein>